<keyword evidence="1" id="KW-0812">Transmembrane</keyword>
<dbReference type="RefSeq" id="WP_074239834.1">
    <property type="nucleotide sequence ID" value="NZ_FSRA01000001.1"/>
</dbReference>
<feature type="transmembrane region" description="Helical" evidence="1">
    <location>
        <begin position="164"/>
        <end position="188"/>
    </location>
</feature>
<feature type="transmembrane region" description="Helical" evidence="1">
    <location>
        <begin position="70"/>
        <end position="89"/>
    </location>
</feature>
<keyword evidence="1" id="KW-1133">Transmembrane helix</keyword>
<sequence length="194" mass="22090">MKIYLFIIALLGWFALIAQFYILINSEAAPLPELVIRFFSFFTILTNLLVAVCSSVLLARPVKPATVTALTVYILIVGLVYNVVLRFLWQPQGLQWVVDELLHTIVPVLFFIYWFMFVAKNKLAWNSFWPWLIFPLVYILYTFIRGSFSGFYPYPFLDVPAIGFNAALINAVGVAVLFIAISLLLIGISRKRGV</sequence>
<dbReference type="InterPro" id="IPR049713">
    <property type="entry name" value="Pr6Pr-like"/>
</dbReference>
<keyword evidence="3" id="KW-1185">Reference proteome</keyword>
<dbReference type="STRING" id="536979.SAMN04488055_2814"/>
<evidence type="ECO:0008006" key="4">
    <source>
        <dbReference type="Google" id="ProtNLM"/>
    </source>
</evidence>
<accession>A0A1N6GJR2</accession>
<protein>
    <recommendedName>
        <fullName evidence="4">FAR-17a/AIG1-like protein</fullName>
    </recommendedName>
</protein>
<proteinExistence type="predicted"/>
<feature type="transmembrane region" description="Helical" evidence="1">
    <location>
        <begin position="131"/>
        <end position="152"/>
    </location>
</feature>
<reference evidence="2 3" key="1">
    <citation type="submission" date="2016-11" db="EMBL/GenBank/DDBJ databases">
        <authorList>
            <person name="Jaros S."/>
            <person name="Januszkiewicz K."/>
            <person name="Wedrychowicz H."/>
        </authorList>
    </citation>
    <scope>NUCLEOTIDE SEQUENCE [LARGE SCALE GENOMIC DNA]</scope>
    <source>
        <strain evidence="2 3">DSM 24787</strain>
    </source>
</reference>
<evidence type="ECO:0000313" key="2">
    <source>
        <dbReference type="EMBL" id="SIO07756.1"/>
    </source>
</evidence>
<dbReference type="EMBL" id="FSRA01000001">
    <property type="protein sequence ID" value="SIO07756.1"/>
    <property type="molecule type" value="Genomic_DNA"/>
</dbReference>
<evidence type="ECO:0000313" key="3">
    <source>
        <dbReference type="Proteomes" id="UP000185003"/>
    </source>
</evidence>
<keyword evidence="1" id="KW-0472">Membrane</keyword>
<name>A0A1N6GJR2_9BACT</name>
<evidence type="ECO:0000256" key="1">
    <source>
        <dbReference type="SAM" id="Phobius"/>
    </source>
</evidence>
<dbReference type="NCBIfam" id="NF038065">
    <property type="entry name" value="Pr6Pr"/>
    <property type="match status" value="1"/>
</dbReference>
<gene>
    <name evidence="2" type="ORF">SAMN04488055_2814</name>
</gene>
<dbReference type="OrthoDB" id="9809977at2"/>
<organism evidence="2 3">
    <name type="scientific">Chitinophaga niabensis</name>
    <dbReference type="NCBI Taxonomy" id="536979"/>
    <lineage>
        <taxon>Bacteria</taxon>
        <taxon>Pseudomonadati</taxon>
        <taxon>Bacteroidota</taxon>
        <taxon>Chitinophagia</taxon>
        <taxon>Chitinophagales</taxon>
        <taxon>Chitinophagaceae</taxon>
        <taxon>Chitinophaga</taxon>
    </lineage>
</organism>
<dbReference type="Proteomes" id="UP000185003">
    <property type="component" value="Unassembled WGS sequence"/>
</dbReference>
<feature type="transmembrane region" description="Helical" evidence="1">
    <location>
        <begin position="38"/>
        <end position="58"/>
    </location>
</feature>
<feature type="transmembrane region" description="Helical" evidence="1">
    <location>
        <begin position="101"/>
        <end position="119"/>
    </location>
</feature>
<dbReference type="AlphaFoldDB" id="A0A1N6GJR2"/>